<name>F4R425_MELLP</name>
<dbReference type="InParanoid" id="F4R425"/>
<dbReference type="RefSeq" id="XP_007404004.1">
    <property type="nucleotide sequence ID" value="XM_007403942.1"/>
</dbReference>
<accession>F4R425</accession>
<evidence type="ECO:0000313" key="2">
    <source>
        <dbReference type="Proteomes" id="UP000001072"/>
    </source>
</evidence>
<sequence>MQLGNAAKVEMLRAAYEWRQEFDAAKHGAEVAARQSDLNWAKERFFLEREEARSRLAIEARNERKAFCEKLVLEGKSPEELEKYLRLVYPEGS</sequence>
<keyword evidence="2" id="KW-1185">Reference proteome</keyword>
<protein>
    <submittedName>
        <fullName evidence="1">Uncharacterized protein</fullName>
    </submittedName>
</protein>
<dbReference type="Proteomes" id="UP000001072">
    <property type="component" value="Unassembled WGS sequence"/>
</dbReference>
<organism evidence="2">
    <name type="scientific">Melampsora larici-populina (strain 98AG31 / pathotype 3-4-7)</name>
    <name type="common">Poplar leaf rust fungus</name>
    <dbReference type="NCBI Taxonomy" id="747676"/>
    <lineage>
        <taxon>Eukaryota</taxon>
        <taxon>Fungi</taxon>
        <taxon>Dikarya</taxon>
        <taxon>Basidiomycota</taxon>
        <taxon>Pucciniomycotina</taxon>
        <taxon>Pucciniomycetes</taxon>
        <taxon>Pucciniales</taxon>
        <taxon>Melampsoraceae</taxon>
        <taxon>Melampsora</taxon>
    </lineage>
</organism>
<proteinExistence type="predicted"/>
<dbReference type="AlphaFoldDB" id="F4R425"/>
<dbReference type="GeneID" id="18931534"/>
<reference evidence="2" key="1">
    <citation type="journal article" date="2011" name="Proc. Natl. Acad. Sci. U.S.A.">
        <title>Obligate biotrophy features unraveled by the genomic analysis of rust fungi.</title>
        <authorList>
            <person name="Duplessis S."/>
            <person name="Cuomo C.A."/>
            <person name="Lin Y.-C."/>
            <person name="Aerts A."/>
            <person name="Tisserant E."/>
            <person name="Veneault-Fourrey C."/>
            <person name="Joly D.L."/>
            <person name="Hacquard S."/>
            <person name="Amselem J."/>
            <person name="Cantarel B.L."/>
            <person name="Chiu R."/>
            <person name="Coutinho P.M."/>
            <person name="Feau N."/>
            <person name="Field M."/>
            <person name="Frey P."/>
            <person name="Gelhaye E."/>
            <person name="Goldberg J."/>
            <person name="Grabherr M.G."/>
            <person name="Kodira C.D."/>
            <person name="Kohler A."/>
            <person name="Kuees U."/>
            <person name="Lindquist E.A."/>
            <person name="Lucas S.M."/>
            <person name="Mago R."/>
            <person name="Mauceli E."/>
            <person name="Morin E."/>
            <person name="Murat C."/>
            <person name="Pangilinan J.L."/>
            <person name="Park R."/>
            <person name="Pearson M."/>
            <person name="Quesneville H."/>
            <person name="Rouhier N."/>
            <person name="Sakthikumar S."/>
            <person name="Salamov A.A."/>
            <person name="Schmutz J."/>
            <person name="Selles B."/>
            <person name="Shapiro H."/>
            <person name="Tanguay P."/>
            <person name="Tuskan G.A."/>
            <person name="Henrissat B."/>
            <person name="Van de Peer Y."/>
            <person name="Rouze P."/>
            <person name="Ellis J.G."/>
            <person name="Dodds P.N."/>
            <person name="Schein J.E."/>
            <person name="Zhong S."/>
            <person name="Hamelin R.C."/>
            <person name="Grigoriev I.V."/>
            <person name="Szabo L.J."/>
            <person name="Martin F."/>
        </authorList>
    </citation>
    <scope>NUCLEOTIDE SEQUENCE [LARGE SCALE GENOMIC DNA]</scope>
    <source>
        <strain evidence="2">98AG31 / pathotype 3-4-7</strain>
    </source>
</reference>
<evidence type="ECO:0000313" key="1">
    <source>
        <dbReference type="EMBL" id="EGG13066.1"/>
    </source>
</evidence>
<dbReference type="VEuPathDB" id="FungiDB:MELLADRAFT_70464"/>
<gene>
    <name evidence="1" type="ORF">MELLADRAFT_70464</name>
</gene>
<dbReference type="KEGG" id="mlr:MELLADRAFT_70464"/>
<dbReference type="EMBL" id="GL883090">
    <property type="protein sequence ID" value="EGG13066.1"/>
    <property type="molecule type" value="Genomic_DNA"/>
</dbReference>
<dbReference type="HOGENOM" id="CLU_2400127_0_0_1"/>